<dbReference type="SUPFAM" id="SSF51412">
    <property type="entry name" value="Inosine monophosphate dehydrogenase (IMPDH)"/>
    <property type="match status" value="1"/>
</dbReference>
<feature type="binding site" evidence="15">
    <location>
        <begin position="260"/>
        <end position="262"/>
    </location>
    <ligand>
        <name>NAD(+)</name>
        <dbReference type="ChEBI" id="CHEBI:57540"/>
    </ligand>
</feature>
<evidence type="ECO:0000256" key="15">
    <source>
        <dbReference type="PIRSR" id="PIRSR000130-3"/>
    </source>
</evidence>
<feature type="binding site" evidence="13">
    <location>
        <begin position="375"/>
        <end position="376"/>
    </location>
    <ligand>
        <name>IMP</name>
        <dbReference type="ChEBI" id="CHEBI:58053"/>
    </ligand>
</feature>
<comment type="cofactor">
    <cofactor evidence="1 13">
        <name>K(+)</name>
        <dbReference type="ChEBI" id="CHEBI:29103"/>
    </cofactor>
</comment>
<evidence type="ECO:0000256" key="7">
    <source>
        <dbReference type="ARBA" id="ARBA00022755"/>
    </source>
</evidence>
<sequence length="509" mass="54531">MNAESSYAPVPPIFAKLGLAYDDVLLLPNETDVIPSEVDTSTHFTRDITLKVPAISAAMDTVTESEMAIAMARNGGIGVLHRNLSIDDQASQVDVVKRSESGMITDPLTVNPEATLADLDKLCARFHISGLPVVDKDNRLVGIITNRDMRFIASEDYDRLKVKDVMTKDHLITGPADITKEDAHRLLAQHKVEKLPLVNEKGELSGLITVKDFVKTEQYPDATKDAQGRLRVAAGVGFLGDAWQRSSALMEAGVDALIVDTANGEARLALDMIRRLKADPAFKDVQIVGGNIATRQGAQAMIDAGVDAVKIGVGPGSICTTRVVAGVGVPQLTAVYDAAQACKAAGIPCIADGGIHYSGDIAKALVAGADCVMLGGALAGCEETPGEKVLLHGKQYKLYRGMGSLGAMAPRGKKSYSKDRYFQADVTSNDKVVPEGVEGEVPYRGPLNAVLYQMIGGLHQSMFYVGAHNIPEMQRKGRFIRITDAGLRESHPHDIVMTTEAPNYTGFHN</sequence>
<feature type="binding site" evidence="13">
    <location>
        <position position="489"/>
    </location>
    <ligand>
        <name>K(+)</name>
        <dbReference type="ChEBI" id="CHEBI:29103"/>
        <note>ligand shared between two tetrameric partners</note>
    </ligand>
</feature>
<dbReference type="InterPro" id="IPR015875">
    <property type="entry name" value="IMP_DH/GMP_Rdtase_CS"/>
</dbReference>
<dbReference type="UniPathway" id="UPA00601">
    <property type="reaction ID" value="UER00295"/>
</dbReference>
<gene>
    <name evidence="13" type="primary">guaB</name>
    <name evidence="21" type="ORF">BMON_1376</name>
</gene>
<feature type="binding site" evidence="13">
    <location>
        <begin position="352"/>
        <end position="354"/>
    </location>
    <ligand>
        <name>IMP</name>
        <dbReference type="ChEBI" id="CHEBI:58053"/>
    </ligand>
</feature>
<evidence type="ECO:0000256" key="14">
    <source>
        <dbReference type="PIRSR" id="PIRSR000130-1"/>
    </source>
</evidence>
<evidence type="ECO:0000256" key="17">
    <source>
        <dbReference type="PROSITE-ProRule" id="PRU00703"/>
    </source>
</evidence>
<accession>A0A087BSY0</accession>
<evidence type="ECO:0000256" key="9">
    <source>
        <dbReference type="ARBA" id="ARBA00023002"/>
    </source>
</evidence>
<dbReference type="eggNOG" id="COG0516">
    <property type="taxonomic scope" value="Bacteria"/>
</dbReference>
<evidence type="ECO:0000313" key="22">
    <source>
        <dbReference type="Proteomes" id="UP000029082"/>
    </source>
</evidence>
<evidence type="ECO:0000256" key="18">
    <source>
        <dbReference type="RuleBase" id="RU003927"/>
    </source>
</evidence>
<keyword evidence="22" id="KW-1185">Reference proteome</keyword>
<reference evidence="21 22" key="1">
    <citation type="submission" date="2014-03" db="EMBL/GenBank/DDBJ databases">
        <title>Genomics of Bifidobacteria.</title>
        <authorList>
            <person name="Ventura M."/>
            <person name="Milani C."/>
            <person name="Lugli G.A."/>
        </authorList>
    </citation>
    <scope>NUCLEOTIDE SEQUENCE [LARGE SCALE GENOMIC DNA]</scope>
    <source>
        <strain evidence="21 22">DSM 21395</strain>
    </source>
</reference>
<dbReference type="Proteomes" id="UP000029082">
    <property type="component" value="Unassembled WGS sequence"/>
</dbReference>
<dbReference type="PIRSF" id="PIRSF000130">
    <property type="entry name" value="IMPDH"/>
    <property type="match status" value="1"/>
</dbReference>
<feature type="domain" description="CBS" evidence="20">
    <location>
        <begin position="103"/>
        <end position="159"/>
    </location>
</feature>
<feature type="binding site" evidence="13">
    <location>
        <position position="317"/>
    </location>
    <ligand>
        <name>IMP</name>
        <dbReference type="ChEBI" id="CHEBI:58053"/>
    </ligand>
</feature>
<evidence type="ECO:0000256" key="12">
    <source>
        <dbReference type="ARBA" id="ARBA00048028"/>
    </source>
</evidence>
<feature type="binding site" evidence="13">
    <location>
        <position position="260"/>
    </location>
    <ligand>
        <name>NAD(+)</name>
        <dbReference type="ChEBI" id="CHEBI:57540"/>
    </ligand>
</feature>
<dbReference type="GO" id="GO:0006183">
    <property type="term" value="P:GTP biosynthetic process"/>
    <property type="evidence" value="ECO:0007669"/>
    <property type="project" value="TreeGrafter"/>
</dbReference>
<evidence type="ECO:0000313" key="21">
    <source>
        <dbReference type="EMBL" id="KFI74130.1"/>
    </source>
</evidence>
<dbReference type="SUPFAM" id="SSF54631">
    <property type="entry name" value="CBS-domain pair"/>
    <property type="match status" value="1"/>
</dbReference>
<comment type="catalytic activity">
    <reaction evidence="12 13 19">
        <text>IMP + NAD(+) + H2O = XMP + NADH + H(+)</text>
        <dbReference type="Rhea" id="RHEA:11708"/>
        <dbReference type="ChEBI" id="CHEBI:15377"/>
        <dbReference type="ChEBI" id="CHEBI:15378"/>
        <dbReference type="ChEBI" id="CHEBI:57464"/>
        <dbReference type="ChEBI" id="CHEBI:57540"/>
        <dbReference type="ChEBI" id="CHEBI:57945"/>
        <dbReference type="ChEBI" id="CHEBI:58053"/>
        <dbReference type="EC" id="1.1.1.205"/>
    </reaction>
</comment>
<feature type="active site" description="Thioimidate intermediate" evidence="13 14">
    <location>
        <position position="319"/>
    </location>
</feature>
<comment type="function">
    <text evidence="13">Catalyzes the conversion of inosine 5'-phosphate (IMP) to xanthosine 5'-phosphate (XMP), the first committed and rate-limiting step in the de novo synthesis of guanine nucleotides, and therefore plays an important role in the regulation of cell growth.</text>
</comment>
<evidence type="ECO:0000256" key="11">
    <source>
        <dbReference type="ARBA" id="ARBA00023122"/>
    </source>
</evidence>
<dbReference type="STRING" id="1437603.GCA_000771525_00826"/>
<dbReference type="SMART" id="SM01240">
    <property type="entry name" value="IMPDH"/>
    <property type="match status" value="1"/>
</dbReference>
<keyword evidence="6 13" id="KW-0332">GMP biosynthesis</keyword>
<keyword evidence="5" id="KW-0677">Repeat</keyword>
<feature type="binding site" description="in other chain" evidence="13 16">
    <location>
        <position position="319"/>
    </location>
    <ligand>
        <name>K(+)</name>
        <dbReference type="ChEBI" id="CHEBI:29103"/>
        <note>ligand shared between two tetrameric partners</note>
    </ligand>
</feature>
<dbReference type="CDD" id="cd04601">
    <property type="entry name" value="CBS_pair_IMPDH"/>
    <property type="match status" value="1"/>
</dbReference>
<dbReference type="EC" id="1.1.1.205" evidence="13 19"/>
<dbReference type="FunFam" id="3.20.20.70:FF:000003">
    <property type="entry name" value="GMP reductase"/>
    <property type="match status" value="1"/>
</dbReference>
<dbReference type="NCBIfam" id="TIGR01302">
    <property type="entry name" value="IMP_dehydrog"/>
    <property type="match status" value="1"/>
</dbReference>
<organism evidence="21 22">
    <name type="scientific">Bifidobacterium mongoliense DSM 21395</name>
    <dbReference type="NCBI Taxonomy" id="1437603"/>
    <lineage>
        <taxon>Bacteria</taxon>
        <taxon>Bacillati</taxon>
        <taxon>Actinomycetota</taxon>
        <taxon>Actinomycetes</taxon>
        <taxon>Bifidobacteriales</taxon>
        <taxon>Bifidobacteriaceae</taxon>
        <taxon>Bifidobacterium</taxon>
    </lineage>
</organism>
<evidence type="ECO:0000256" key="8">
    <source>
        <dbReference type="ARBA" id="ARBA00022958"/>
    </source>
</evidence>
<feature type="domain" description="CBS" evidence="20">
    <location>
        <begin position="166"/>
        <end position="223"/>
    </location>
</feature>
<protein>
    <recommendedName>
        <fullName evidence="13 19">Inosine-5'-monophosphate dehydrogenase</fullName>
        <shortName evidence="13">IMP dehydrogenase</shortName>
        <shortName evidence="13">IMPD</shortName>
        <shortName evidence="13">IMPDH</shortName>
        <ecNumber evidence="13 19">1.1.1.205</ecNumber>
    </recommendedName>
</protein>
<evidence type="ECO:0000256" key="3">
    <source>
        <dbReference type="ARBA" id="ARBA00011881"/>
    </source>
</evidence>
<evidence type="ECO:0000256" key="5">
    <source>
        <dbReference type="ARBA" id="ARBA00022737"/>
    </source>
</evidence>
<comment type="pathway">
    <text evidence="13 19">Purine metabolism; XMP biosynthesis via de novo pathway; XMP from IMP: step 1/1.</text>
</comment>
<keyword evidence="8 13" id="KW-0630">Potassium</keyword>
<dbReference type="AlphaFoldDB" id="A0A087BSY0"/>
<dbReference type="Gene3D" id="3.20.20.70">
    <property type="entry name" value="Aldolase class I"/>
    <property type="match status" value="1"/>
</dbReference>
<dbReference type="GO" id="GO:0046872">
    <property type="term" value="F:metal ion binding"/>
    <property type="evidence" value="ECO:0007669"/>
    <property type="project" value="UniProtKB-UniRule"/>
</dbReference>
<dbReference type="InterPro" id="IPR005990">
    <property type="entry name" value="IMP_DH"/>
</dbReference>
<dbReference type="InterPro" id="IPR013785">
    <property type="entry name" value="Aldolase_TIM"/>
</dbReference>
<feature type="binding site" evidence="13">
    <location>
        <begin position="399"/>
        <end position="403"/>
    </location>
    <ligand>
        <name>IMP</name>
        <dbReference type="ChEBI" id="CHEBI:58053"/>
    </ligand>
</feature>
<dbReference type="GO" id="GO:0006177">
    <property type="term" value="P:GMP biosynthetic process"/>
    <property type="evidence" value="ECO:0007669"/>
    <property type="project" value="UniProtKB-UniRule"/>
</dbReference>
<comment type="subunit">
    <text evidence="3 13">Homotetramer.</text>
</comment>
<evidence type="ECO:0000256" key="10">
    <source>
        <dbReference type="ARBA" id="ARBA00023027"/>
    </source>
</evidence>
<dbReference type="GO" id="GO:0003938">
    <property type="term" value="F:IMP dehydrogenase activity"/>
    <property type="evidence" value="ECO:0007669"/>
    <property type="project" value="UniProtKB-UniRule"/>
</dbReference>
<dbReference type="EMBL" id="JGZE01000028">
    <property type="protein sequence ID" value="KFI74130.1"/>
    <property type="molecule type" value="Genomic_DNA"/>
</dbReference>
<dbReference type="Pfam" id="PF00478">
    <property type="entry name" value="IMPDH"/>
    <property type="match status" value="1"/>
</dbReference>
<dbReference type="PANTHER" id="PTHR11911:SF111">
    <property type="entry name" value="INOSINE-5'-MONOPHOSPHATE DEHYDROGENASE"/>
    <property type="match status" value="1"/>
</dbReference>
<evidence type="ECO:0000256" key="16">
    <source>
        <dbReference type="PIRSR" id="PIRSR000130-4"/>
    </source>
</evidence>
<feature type="binding site" evidence="13">
    <location>
        <position position="435"/>
    </location>
    <ligand>
        <name>IMP</name>
        <dbReference type="ChEBI" id="CHEBI:58053"/>
    </ligand>
</feature>
<feature type="binding site" evidence="13">
    <location>
        <position position="491"/>
    </location>
    <ligand>
        <name>K(+)</name>
        <dbReference type="ChEBI" id="CHEBI:29103"/>
        <note>ligand shared between two tetrameric partners</note>
    </ligand>
</feature>
<evidence type="ECO:0000256" key="13">
    <source>
        <dbReference type="HAMAP-Rule" id="MF_01964"/>
    </source>
</evidence>
<comment type="similarity">
    <text evidence="2 13 18">Belongs to the IMPDH/GMPR family.</text>
</comment>
<comment type="caution">
    <text evidence="21">The sequence shown here is derived from an EMBL/GenBank/DDBJ whole genome shotgun (WGS) entry which is preliminary data.</text>
</comment>
<evidence type="ECO:0000256" key="4">
    <source>
        <dbReference type="ARBA" id="ARBA00022723"/>
    </source>
</evidence>
<dbReference type="InterPro" id="IPR046342">
    <property type="entry name" value="CBS_dom_sf"/>
</dbReference>
<feature type="binding site" evidence="13 15">
    <location>
        <begin position="312"/>
        <end position="314"/>
    </location>
    <ligand>
        <name>NAD(+)</name>
        <dbReference type="ChEBI" id="CHEBI:57540"/>
    </ligand>
</feature>
<keyword evidence="7 13" id="KW-0658">Purine biosynthesis</keyword>
<proteinExistence type="inferred from homology"/>
<dbReference type="GO" id="GO:0000166">
    <property type="term" value="F:nucleotide binding"/>
    <property type="evidence" value="ECO:0007669"/>
    <property type="project" value="UniProtKB-UniRule"/>
</dbReference>
<keyword evidence="11 17" id="KW-0129">CBS domain</keyword>
<name>A0A087BSY0_9BIFI</name>
<evidence type="ECO:0000256" key="19">
    <source>
        <dbReference type="RuleBase" id="RU003928"/>
    </source>
</evidence>
<evidence type="ECO:0000256" key="1">
    <source>
        <dbReference type="ARBA" id="ARBA00001958"/>
    </source>
</evidence>
<dbReference type="HAMAP" id="MF_01964">
    <property type="entry name" value="IMPDH"/>
    <property type="match status" value="1"/>
</dbReference>
<evidence type="ECO:0000256" key="2">
    <source>
        <dbReference type="ARBA" id="ARBA00005502"/>
    </source>
</evidence>
<comment type="activity regulation">
    <text evidence="13">Mycophenolic acid (MPA) is a non-competitive inhibitor that prevents formation of the closed enzyme conformation by binding to the same site as the amobile flap. In contrast, mizoribine monophosphate (MZP) is a competitive inhibitor that induces the closed conformation. MPA is a potent inhibitor of mammalian IMPDHs but a poor inhibitor of the bacterial enzymes. MZP is a more potent inhibitor of bacterial IMPDH.</text>
</comment>
<dbReference type="CDD" id="cd00381">
    <property type="entry name" value="IMPDH"/>
    <property type="match status" value="1"/>
</dbReference>
<feature type="binding site" description="in other chain" evidence="13 16">
    <location>
        <position position="316"/>
    </location>
    <ligand>
        <name>K(+)</name>
        <dbReference type="ChEBI" id="CHEBI:29103"/>
        <note>ligand shared between two tetrameric partners</note>
    </ligand>
</feature>
<dbReference type="Pfam" id="PF00571">
    <property type="entry name" value="CBS"/>
    <property type="match status" value="2"/>
</dbReference>
<keyword evidence="9 13" id="KW-0560">Oxidoreductase</keyword>
<dbReference type="PROSITE" id="PS00487">
    <property type="entry name" value="IMP_DH_GMP_RED"/>
    <property type="match status" value="1"/>
</dbReference>
<dbReference type="PROSITE" id="PS51371">
    <property type="entry name" value="CBS"/>
    <property type="match status" value="2"/>
</dbReference>
<dbReference type="InterPro" id="IPR000644">
    <property type="entry name" value="CBS_dom"/>
</dbReference>
<comment type="caution">
    <text evidence="13">Lacks conserved residue(s) required for the propagation of feature annotation.</text>
</comment>
<feature type="active site" description="Proton acceptor" evidence="13 14">
    <location>
        <position position="420"/>
    </location>
</feature>
<evidence type="ECO:0000259" key="20">
    <source>
        <dbReference type="PROSITE" id="PS51371"/>
    </source>
</evidence>
<feature type="binding site" description="in other chain" evidence="13 16">
    <location>
        <position position="314"/>
    </location>
    <ligand>
        <name>K(+)</name>
        <dbReference type="ChEBI" id="CHEBI:29103"/>
        <note>ligand shared between two tetrameric partners</note>
    </ligand>
</feature>
<keyword evidence="4 13" id="KW-0479">Metal-binding</keyword>
<dbReference type="eggNOG" id="COG0517">
    <property type="taxonomic scope" value="Bacteria"/>
</dbReference>
<dbReference type="InterPro" id="IPR001093">
    <property type="entry name" value="IMP_DH_GMPRt"/>
</dbReference>
<dbReference type="PANTHER" id="PTHR11911">
    <property type="entry name" value="INOSINE-5-MONOPHOSPHATE DEHYDROGENASE RELATED"/>
    <property type="match status" value="1"/>
</dbReference>
<dbReference type="SMART" id="SM00116">
    <property type="entry name" value="CBS"/>
    <property type="match status" value="2"/>
</dbReference>
<feature type="binding site" evidence="13">
    <location>
        <position position="490"/>
    </location>
    <ligand>
        <name>K(+)</name>
        <dbReference type="ChEBI" id="CHEBI:29103"/>
        <note>ligand shared between two tetrameric partners</note>
    </ligand>
</feature>
<keyword evidence="10 13" id="KW-0520">NAD</keyword>
<evidence type="ECO:0000256" key="6">
    <source>
        <dbReference type="ARBA" id="ARBA00022749"/>
    </source>
</evidence>